<keyword evidence="1" id="KW-0472">Membrane</keyword>
<feature type="transmembrane region" description="Helical" evidence="1">
    <location>
        <begin position="73"/>
        <end position="92"/>
    </location>
</feature>
<proteinExistence type="predicted"/>
<name>A0A101XQ69_9BACL</name>
<feature type="transmembrane region" description="Helical" evidence="1">
    <location>
        <begin position="6"/>
        <end position="25"/>
    </location>
</feature>
<feature type="transmembrane region" description="Helical" evidence="1">
    <location>
        <begin position="46"/>
        <end position="67"/>
    </location>
</feature>
<dbReference type="EMBL" id="LPVJ01000051">
    <property type="protein sequence ID" value="KUO95437.1"/>
    <property type="molecule type" value="Genomic_DNA"/>
</dbReference>
<feature type="transmembrane region" description="Helical" evidence="1">
    <location>
        <begin position="99"/>
        <end position="117"/>
    </location>
</feature>
<evidence type="ECO:0000313" key="3">
    <source>
        <dbReference type="Proteomes" id="UP000053557"/>
    </source>
</evidence>
<accession>A0A101XQ69</accession>
<dbReference type="SUPFAM" id="SSF50156">
    <property type="entry name" value="PDZ domain-like"/>
    <property type="match status" value="1"/>
</dbReference>
<dbReference type="RefSeq" id="WP_067717224.1">
    <property type="nucleotide sequence ID" value="NZ_LPVJ01000051.1"/>
</dbReference>
<keyword evidence="1" id="KW-1133">Transmembrane helix</keyword>
<evidence type="ECO:0000313" key="2">
    <source>
        <dbReference type="EMBL" id="KUO95437.1"/>
    </source>
</evidence>
<evidence type="ECO:0000256" key="1">
    <source>
        <dbReference type="SAM" id="Phobius"/>
    </source>
</evidence>
<dbReference type="Gene3D" id="2.30.42.10">
    <property type="match status" value="1"/>
</dbReference>
<dbReference type="Proteomes" id="UP000053557">
    <property type="component" value="Unassembled WGS sequence"/>
</dbReference>
<evidence type="ECO:0008006" key="4">
    <source>
        <dbReference type="Google" id="ProtNLM"/>
    </source>
</evidence>
<comment type="caution">
    <text evidence="2">The sequence shown here is derived from an EMBL/GenBank/DDBJ whole genome shotgun (WGS) entry which is preliminary data.</text>
</comment>
<feature type="transmembrane region" description="Helical" evidence="1">
    <location>
        <begin position="210"/>
        <end position="232"/>
    </location>
</feature>
<gene>
    <name evidence="2" type="ORF">ATW55_02955</name>
</gene>
<feature type="transmembrane region" description="Helical" evidence="1">
    <location>
        <begin position="137"/>
        <end position="158"/>
    </location>
</feature>
<keyword evidence="1" id="KW-0812">Transmembrane</keyword>
<dbReference type="OrthoDB" id="198399at2"/>
<keyword evidence="3" id="KW-1185">Reference proteome</keyword>
<organism evidence="2 3">
    <name type="scientific">Ferroacidibacillus organovorans</name>
    <dbReference type="NCBI Taxonomy" id="1765683"/>
    <lineage>
        <taxon>Bacteria</taxon>
        <taxon>Bacillati</taxon>
        <taxon>Bacillota</taxon>
        <taxon>Bacilli</taxon>
        <taxon>Bacillales</taxon>
        <taxon>Alicyclobacillaceae</taxon>
        <taxon>Ferroacidibacillus</taxon>
    </lineage>
</organism>
<feature type="transmembrane region" description="Helical" evidence="1">
    <location>
        <begin position="170"/>
        <end position="190"/>
    </location>
</feature>
<protein>
    <recommendedName>
        <fullName evidence="4">PDZ domain-containing protein</fullName>
    </recommendedName>
</protein>
<sequence length="391" mass="42751">MVLHGLLALLHFPWFYLVTLLLAGIQHLRQRHLERATLGIKVTRDVLHAFRSIGIGLLAGIAISAAFDYAHVPFSWQDGVSVWVLGTLFSLIDMRLACVSYSGSLVALAGLVSAWWVPGNAPQVAVWLRALHPFSLLVLIAAANAVEGVATFLQMGIASPFLMKSRRGQIVGAFLLQGFWPLPIFALGSVPFSVLPNRTGIALGSPPQRVFFLGGVSISLYTILLAIALFFLRHSTPGLTIVALLALLSHAWLERFQVMREEAQSPLYVRPKSGVRILATLSGTPAKRIGLTPGETIARVGGMPVNSPYDLHFAIDQNPAYVKLEVIDSRGEMRWIGTPIFERDPHHLGCVFVPDERGVTETNVLSVGKQGRFFKLWRSVDAGERTVETPA</sequence>
<dbReference type="InterPro" id="IPR036034">
    <property type="entry name" value="PDZ_sf"/>
</dbReference>
<reference evidence="2 3" key="1">
    <citation type="submission" date="2015-12" db="EMBL/GenBank/DDBJ databases">
        <title>Draft genome sequence of Acidibacillus ferrooxidans ITV001, isolated from a chalcopyrite acid mine drainage site in Brazil.</title>
        <authorList>
            <person name="Dall'Agnol H."/>
            <person name="Nancucheo I."/>
            <person name="Johnson B."/>
            <person name="Oliveira R."/>
            <person name="Leite L."/>
            <person name="Pylro V."/>
            <person name="Nunes G.L."/>
            <person name="Tzotzos G."/>
            <person name="Fernandes G.R."/>
            <person name="Dutra J."/>
            <person name="Orellana S.C."/>
            <person name="Oliveira G."/>
        </authorList>
    </citation>
    <scope>NUCLEOTIDE SEQUENCE [LARGE SCALE GENOMIC DNA]</scope>
    <source>
        <strain evidence="3">ITV01</strain>
    </source>
</reference>
<dbReference type="AlphaFoldDB" id="A0A101XQ69"/>